<dbReference type="InterPro" id="IPR006068">
    <property type="entry name" value="ATPase_P-typ_cation-transptr_C"/>
</dbReference>
<comment type="subcellular location">
    <subcellularLocation>
        <location evidence="1">Membrane</location>
        <topology evidence="1">Multi-pass membrane protein</topology>
    </subcellularLocation>
</comment>
<evidence type="ECO:0000256" key="8">
    <source>
        <dbReference type="SAM" id="Phobius"/>
    </source>
</evidence>
<organism evidence="10 11">
    <name type="scientific">Leptospira kobayashii</name>
    <dbReference type="NCBI Taxonomy" id="1917830"/>
    <lineage>
        <taxon>Bacteria</taxon>
        <taxon>Pseudomonadati</taxon>
        <taxon>Spirochaetota</taxon>
        <taxon>Spirochaetia</taxon>
        <taxon>Leptospirales</taxon>
        <taxon>Leptospiraceae</taxon>
        <taxon>Leptospira</taxon>
    </lineage>
</organism>
<dbReference type="Pfam" id="PF00122">
    <property type="entry name" value="E1-E2_ATPase"/>
    <property type="match status" value="1"/>
</dbReference>
<evidence type="ECO:0000256" key="3">
    <source>
        <dbReference type="ARBA" id="ARBA00022741"/>
    </source>
</evidence>
<dbReference type="RefSeq" id="WP_109018605.1">
    <property type="nucleotide sequence ID" value="NZ_AP025028.1"/>
</dbReference>
<dbReference type="InterPro" id="IPR004014">
    <property type="entry name" value="ATPase_P-typ_cation-transptr_N"/>
</dbReference>
<dbReference type="InterPro" id="IPR008250">
    <property type="entry name" value="ATPase_P-typ_transduc_dom_A_sf"/>
</dbReference>
<gene>
    <name evidence="10" type="ORF">LPTSP3_g09540</name>
</gene>
<feature type="transmembrane region" description="Helical" evidence="8">
    <location>
        <begin position="738"/>
        <end position="756"/>
    </location>
</feature>
<evidence type="ECO:0000256" key="1">
    <source>
        <dbReference type="ARBA" id="ARBA00004141"/>
    </source>
</evidence>
<keyword evidence="4" id="KW-0067">ATP-binding</keyword>
<keyword evidence="5" id="KW-1278">Translocase</keyword>
<keyword evidence="11" id="KW-1185">Reference proteome</keyword>
<feature type="transmembrane region" description="Helical" evidence="8">
    <location>
        <begin position="70"/>
        <end position="86"/>
    </location>
</feature>
<dbReference type="SMART" id="SM00831">
    <property type="entry name" value="Cation_ATPase_N"/>
    <property type="match status" value="1"/>
</dbReference>
<dbReference type="Gene3D" id="3.40.1110.10">
    <property type="entry name" value="Calcium-transporting ATPase, cytoplasmic domain N"/>
    <property type="match status" value="2"/>
</dbReference>
<dbReference type="InterPro" id="IPR023214">
    <property type="entry name" value="HAD_sf"/>
</dbReference>
<feature type="transmembrane region" description="Helical" evidence="8">
    <location>
        <begin position="630"/>
        <end position="651"/>
    </location>
</feature>
<accession>A0ABM7UQV4</accession>
<dbReference type="InterPro" id="IPR018303">
    <property type="entry name" value="ATPase_P-typ_P_site"/>
</dbReference>
<evidence type="ECO:0000313" key="11">
    <source>
        <dbReference type="Proteomes" id="UP000245263"/>
    </source>
</evidence>
<dbReference type="SUPFAM" id="SSF81653">
    <property type="entry name" value="Calcium ATPase, transduction domain A"/>
    <property type="match status" value="1"/>
</dbReference>
<dbReference type="PRINTS" id="PR00120">
    <property type="entry name" value="HATPASE"/>
</dbReference>
<evidence type="ECO:0000256" key="4">
    <source>
        <dbReference type="ARBA" id="ARBA00022840"/>
    </source>
</evidence>
<feature type="transmembrane region" description="Helical" evidence="8">
    <location>
        <begin position="699"/>
        <end position="726"/>
    </location>
</feature>
<feature type="transmembrane region" description="Helical" evidence="8">
    <location>
        <begin position="657"/>
        <end position="678"/>
    </location>
</feature>
<feature type="transmembrane region" description="Helical" evidence="8">
    <location>
        <begin position="801"/>
        <end position="823"/>
    </location>
</feature>
<protein>
    <submittedName>
        <fullName evidence="10">ATPase</fullName>
    </submittedName>
</protein>
<evidence type="ECO:0000256" key="5">
    <source>
        <dbReference type="ARBA" id="ARBA00022967"/>
    </source>
</evidence>
<dbReference type="InterPro" id="IPR059000">
    <property type="entry name" value="ATPase_P-type_domA"/>
</dbReference>
<dbReference type="EMBL" id="AP025028">
    <property type="protein sequence ID" value="BDA78024.1"/>
    <property type="molecule type" value="Genomic_DNA"/>
</dbReference>
<feature type="domain" description="Cation-transporting P-type ATPase N-terminal" evidence="9">
    <location>
        <begin position="1"/>
        <end position="66"/>
    </location>
</feature>
<dbReference type="NCBIfam" id="TIGR01494">
    <property type="entry name" value="ATPase_P-type"/>
    <property type="match status" value="2"/>
</dbReference>
<dbReference type="SFLD" id="SFLDG00002">
    <property type="entry name" value="C1.7:_P-type_atpase_like"/>
    <property type="match status" value="1"/>
</dbReference>
<feature type="transmembrane region" description="Helical" evidence="8">
    <location>
        <begin position="252"/>
        <end position="276"/>
    </location>
</feature>
<dbReference type="SFLD" id="SFLDF00027">
    <property type="entry name" value="p-type_atpase"/>
    <property type="match status" value="1"/>
</dbReference>
<dbReference type="SUPFAM" id="SSF81665">
    <property type="entry name" value="Calcium ATPase, transmembrane domain M"/>
    <property type="match status" value="1"/>
</dbReference>
<dbReference type="Pfam" id="PF00690">
    <property type="entry name" value="Cation_ATPase_N"/>
    <property type="match status" value="1"/>
</dbReference>
<dbReference type="SFLD" id="SFLDS00003">
    <property type="entry name" value="Haloacid_Dehalogenase"/>
    <property type="match status" value="1"/>
</dbReference>
<feature type="transmembrane region" description="Helical" evidence="8">
    <location>
        <begin position="777"/>
        <end position="795"/>
    </location>
</feature>
<dbReference type="PANTHER" id="PTHR42861">
    <property type="entry name" value="CALCIUM-TRANSPORTING ATPASE"/>
    <property type="match status" value="1"/>
</dbReference>
<feature type="transmembrane region" description="Helical" evidence="8">
    <location>
        <begin position="39"/>
        <end position="64"/>
    </location>
</feature>
<dbReference type="Proteomes" id="UP000245263">
    <property type="component" value="Chromosome 1"/>
</dbReference>
<evidence type="ECO:0000256" key="7">
    <source>
        <dbReference type="ARBA" id="ARBA00023136"/>
    </source>
</evidence>
<keyword evidence="6 8" id="KW-1133">Transmembrane helix</keyword>
<sequence length="834" mass="92293">MFNQIESFYRNGLSDSEISTLRMKHGFNELSDSKRKNGLFHLLAVLGEPMIFLLLAIGLVYFLIGDSGEAILLLCSVVVIITITIYQETRTENALNALKNLASPRTNVIRGGVVKRVDGRILLPGDIIILNEGDRIPADSKILLSNHLTIDESLLTGESAVVWKEKGDFIFSGSLAVSGNGIGIVEKIGDKTEIGKIGKTIGEEKTEKTILEKEVGVLVRRIFLLAVILCLVLAAYFGFLQGKWMEGILSGLTLAIALVPEELPLVLTIFFAFGAFRLSQKKVLTRKSSIIETLGAATILCTDKTGTITQNKMTIKCLARENGEVFYSDKGSEVPEGFYDLIRYGNFACKKDPFDPMEKAFLKMADSYPGKFLYANGNLIKEYPLSSGFFAMTQVWQTDGSKDYIIASKGAPEAVSILCGMDIPRTNEILESVKKFASEGYRVLAVAKGVFSGDRLPESQNEFTFEWVGLVGFEDPIRDSIPDAVRMAKEAGIKVIMITGDSGETAKSIARQIGLESPDFVITGAEIKKMDEALFQEKILRTNIFSRVTPEDKWRIVRALRAQGEIVAMTGDGVNDAPALKVAHIGVAMGERGTDVAREASDIVLLDDSFSSILNAVAEGRKIYDNIKKALAYIIGVHIPIVGASFLPVFFQWPSMILSAVHIVFLELVIDPTCTLVFEKEEAEKDLLERKPRDLSVPLLNKNLFIISFLQGLLSLLAVISVYWIVIARDGVAQNQKASTAAFVTLVFSNLLLILINRNWTETVWESFRKKNRALPYVVIGTLVILLSALYIPWLRALFHFVPIGWVDLLICFSVSFFSVIWFEIGKILFRNKN</sequence>
<evidence type="ECO:0000259" key="9">
    <source>
        <dbReference type="SMART" id="SM00831"/>
    </source>
</evidence>
<dbReference type="Gene3D" id="3.40.50.1000">
    <property type="entry name" value="HAD superfamily/HAD-like"/>
    <property type="match status" value="2"/>
</dbReference>
<dbReference type="Pfam" id="PF00689">
    <property type="entry name" value="Cation_ATPase_C"/>
    <property type="match status" value="1"/>
</dbReference>
<dbReference type="InterPro" id="IPR001757">
    <property type="entry name" value="P_typ_ATPase"/>
</dbReference>
<dbReference type="InterPro" id="IPR023299">
    <property type="entry name" value="ATPase_P-typ_cyto_dom_N"/>
</dbReference>
<evidence type="ECO:0000313" key="10">
    <source>
        <dbReference type="EMBL" id="BDA78024.1"/>
    </source>
</evidence>
<dbReference type="Pfam" id="PF00702">
    <property type="entry name" value="Hydrolase"/>
    <property type="match status" value="1"/>
</dbReference>
<evidence type="ECO:0000256" key="2">
    <source>
        <dbReference type="ARBA" id="ARBA00022692"/>
    </source>
</evidence>
<keyword evidence="3" id="KW-0547">Nucleotide-binding</keyword>
<keyword evidence="2 8" id="KW-0812">Transmembrane</keyword>
<evidence type="ECO:0000256" key="6">
    <source>
        <dbReference type="ARBA" id="ARBA00022989"/>
    </source>
</evidence>
<reference evidence="10 11" key="1">
    <citation type="submission" date="2021-08" db="EMBL/GenBank/DDBJ databases">
        <title>Complete genome sequence of Leptospira kobayashii strain E30.</title>
        <authorList>
            <person name="Nakao R."/>
            <person name="Nakamura S."/>
            <person name="Masuzawa T."/>
            <person name="Koizumi N."/>
        </authorList>
    </citation>
    <scope>NUCLEOTIDE SEQUENCE [LARGE SCALE GENOMIC DNA]</scope>
    <source>
        <strain evidence="10 11">E30</strain>
    </source>
</reference>
<name>A0ABM7UQV4_9LEPT</name>
<dbReference type="PRINTS" id="PR00119">
    <property type="entry name" value="CATATPASE"/>
</dbReference>
<dbReference type="InterPro" id="IPR023298">
    <property type="entry name" value="ATPase_P-typ_TM_dom_sf"/>
</dbReference>
<feature type="transmembrane region" description="Helical" evidence="8">
    <location>
        <begin position="222"/>
        <end position="240"/>
    </location>
</feature>
<dbReference type="InterPro" id="IPR044492">
    <property type="entry name" value="P_typ_ATPase_HD_dom"/>
</dbReference>
<dbReference type="InterPro" id="IPR036412">
    <property type="entry name" value="HAD-like_sf"/>
</dbReference>
<dbReference type="Gene3D" id="1.20.1110.10">
    <property type="entry name" value="Calcium-transporting ATPase, transmembrane domain"/>
    <property type="match status" value="2"/>
</dbReference>
<proteinExistence type="predicted"/>
<keyword evidence="7 8" id="KW-0472">Membrane</keyword>
<dbReference type="SUPFAM" id="SSF56784">
    <property type="entry name" value="HAD-like"/>
    <property type="match status" value="1"/>
</dbReference>
<dbReference type="Gene3D" id="2.70.150.10">
    <property type="entry name" value="Calcium-transporting ATPase, cytoplasmic transduction domain A"/>
    <property type="match status" value="1"/>
</dbReference>
<dbReference type="PROSITE" id="PS00154">
    <property type="entry name" value="ATPASE_E1_E2"/>
    <property type="match status" value="1"/>
</dbReference>